<reference evidence="4 5" key="1">
    <citation type="submission" date="2018-07" db="EMBL/GenBank/DDBJ databases">
        <title>Genome sequences of Haloplanus salinus JCM 18368T.</title>
        <authorList>
            <person name="Kim Y.B."/>
            <person name="Roh S.W."/>
        </authorList>
    </citation>
    <scope>NUCLEOTIDE SEQUENCE [LARGE SCALE GENOMIC DNA]</scope>
    <source>
        <strain evidence="4 5">JCM 18368</strain>
    </source>
</reference>
<keyword evidence="5" id="KW-1185">Reference proteome</keyword>
<feature type="domain" description="Archaeal flagella protein FlaD/E" evidence="3">
    <location>
        <begin position="79"/>
        <end position="166"/>
    </location>
</feature>
<gene>
    <name evidence="4" type="ORF">DU504_06195</name>
</gene>
<evidence type="ECO:0000256" key="2">
    <source>
        <dbReference type="ARBA" id="ARBA00022440"/>
    </source>
</evidence>
<dbReference type="InterPro" id="IPR052494">
    <property type="entry name" value="Flagella_assembly_related"/>
</dbReference>
<dbReference type="EMBL" id="QPHM01000001">
    <property type="protein sequence ID" value="RCU46931.1"/>
    <property type="molecule type" value="Genomic_DNA"/>
</dbReference>
<evidence type="ECO:0000313" key="4">
    <source>
        <dbReference type="EMBL" id="RCU46931.1"/>
    </source>
</evidence>
<dbReference type="OrthoDB" id="121879at2157"/>
<dbReference type="PANTHER" id="PTHR40698">
    <property type="entry name" value="FLAGELLA-RELATED PROTEIN E-RELATED-RELATED"/>
    <property type="match status" value="1"/>
</dbReference>
<evidence type="ECO:0000313" key="5">
    <source>
        <dbReference type="Proteomes" id="UP000252189"/>
    </source>
</evidence>
<accession>A0A368NBR1</accession>
<evidence type="ECO:0000259" key="3">
    <source>
        <dbReference type="Pfam" id="PF04659"/>
    </source>
</evidence>
<dbReference type="Proteomes" id="UP000252189">
    <property type="component" value="Unassembled WGS sequence"/>
</dbReference>
<comment type="caution">
    <text evidence="4">The sequence shown here is derived from an EMBL/GenBank/DDBJ whole genome shotgun (WGS) entry which is preliminary data.</text>
</comment>
<sequence length="171" mass="18094">MAIDPRNYDLDELRAASVGQPSLGGRDDWPEAWVDAAADGDESAATDDDGDPGRPAAAVAFETAVTRDLAALDGEAVGRPYLPALPASLPAEALLFEWLEFLVLQGGHESAADALDFYERVGWLGSDAAEMLDRYLAGLDDPRGDAASGLGADDHRVSLHYIARLASCSQH</sequence>
<proteinExistence type="predicted"/>
<comment type="subcellular location">
    <subcellularLocation>
        <location evidence="1">Archaeal flagellum</location>
    </subcellularLocation>
</comment>
<keyword evidence="2" id="KW-0974">Archaeal flagellum</keyword>
<protein>
    <recommendedName>
        <fullName evidence="3">Archaeal flagella protein FlaD/E domain-containing protein</fullName>
    </recommendedName>
</protein>
<dbReference type="GO" id="GO:0097588">
    <property type="term" value="P:archaeal or bacterial-type flagellum-dependent cell motility"/>
    <property type="evidence" value="ECO:0007669"/>
    <property type="project" value="InterPro"/>
</dbReference>
<organism evidence="4 5">
    <name type="scientific">Haloplanus salinus</name>
    <dbReference type="NCBI Taxonomy" id="1126245"/>
    <lineage>
        <taxon>Archaea</taxon>
        <taxon>Methanobacteriati</taxon>
        <taxon>Methanobacteriota</taxon>
        <taxon>Stenosarchaea group</taxon>
        <taxon>Halobacteria</taxon>
        <taxon>Halobacteriales</taxon>
        <taxon>Haloferacaceae</taxon>
        <taxon>Haloplanus</taxon>
    </lineage>
</organism>
<dbReference type="PANTHER" id="PTHR40698:SF1">
    <property type="entry name" value="FLAGELLA-RELATED PROTEIN D-RELATED"/>
    <property type="match status" value="1"/>
</dbReference>
<dbReference type="AlphaFoldDB" id="A0A368NBR1"/>
<dbReference type="InterPro" id="IPR006752">
    <property type="entry name" value="Arch_fla_DE"/>
</dbReference>
<dbReference type="Pfam" id="PF04659">
    <property type="entry name" value="Arch_fla_DE"/>
    <property type="match status" value="1"/>
</dbReference>
<dbReference type="RefSeq" id="WP_114448482.1">
    <property type="nucleotide sequence ID" value="NZ_QPHM01000001.1"/>
</dbReference>
<evidence type="ECO:0000256" key="1">
    <source>
        <dbReference type="ARBA" id="ARBA00004618"/>
    </source>
</evidence>
<dbReference type="GO" id="GO:0097589">
    <property type="term" value="C:archaeal-type flagellum"/>
    <property type="evidence" value="ECO:0007669"/>
    <property type="project" value="UniProtKB-SubCell"/>
</dbReference>
<name>A0A368NBR1_9EURY</name>